<sequence length="166" mass="18049">MFEDTSETGTIRLPAWKRSRRRTAPAAIRVQLVPANCGSARQAECSRQPQAARHGQGEDGAERVEIYLVGEIVGLIESFPFSSAPVATACTTSSARNKKPECTGLTDRFNLLSRKPISHAAAGEQPDKGHSRLIAFDTVMRVRISLDIRPNSLGTSSCGDRDQAQR</sequence>
<dbReference type="InParanoid" id="B0WR43"/>
<protein>
    <submittedName>
        <fullName evidence="1">Sec24B protein</fullName>
    </submittedName>
</protein>
<dbReference type="VEuPathDB" id="VectorBase:CPIJ009518"/>
<reference evidence="2" key="2">
    <citation type="submission" date="2021-02" db="UniProtKB">
        <authorList>
            <consortium name="EnsemblMetazoa"/>
        </authorList>
    </citation>
    <scope>IDENTIFICATION</scope>
    <source>
        <strain evidence="2">JHB</strain>
    </source>
</reference>
<evidence type="ECO:0000313" key="2">
    <source>
        <dbReference type="EnsemblMetazoa" id="CPIJ009518-PA"/>
    </source>
</evidence>
<gene>
    <name evidence="2" type="primary">6042009</name>
    <name evidence="1" type="ORF">CpipJ_CPIJ009518</name>
</gene>
<evidence type="ECO:0000313" key="1">
    <source>
        <dbReference type="EMBL" id="EDS33146.1"/>
    </source>
</evidence>
<dbReference type="EnsemblMetazoa" id="CPIJ009518-RA">
    <property type="protein sequence ID" value="CPIJ009518-PA"/>
    <property type="gene ID" value="CPIJ009518"/>
</dbReference>
<dbReference type="HOGENOM" id="CLU_1604350_0_0_1"/>
<accession>B0WR43</accession>
<dbReference type="EMBL" id="DS232050">
    <property type="protein sequence ID" value="EDS33146.1"/>
    <property type="molecule type" value="Genomic_DNA"/>
</dbReference>
<dbReference type="AlphaFoldDB" id="B0WR43"/>
<keyword evidence="3" id="KW-1185">Reference proteome</keyword>
<reference evidence="1" key="1">
    <citation type="submission" date="2007-03" db="EMBL/GenBank/DDBJ databases">
        <title>Annotation of Culex pipiens quinquefasciatus.</title>
        <authorList>
            <consortium name="The Broad Institute Genome Sequencing Platform"/>
            <person name="Atkinson P.W."/>
            <person name="Hemingway J."/>
            <person name="Christensen B.M."/>
            <person name="Higgs S."/>
            <person name="Kodira C."/>
            <person name="Hannick L."/>
            <person name="Megy K."/>
            <person name="O'Leary S."/>
            <person name="Pearson M."/>
            <person name="Haas B.J."/>
            <person name="Mauceli E."/>
            <person name="Wortman J.R."/>
            <person name="Lee N.H."/>
            <person name="Guigo R."/>
            <person name="Stanke M."/>
            <person name="Alvarado L."/>
            <person name="Amedeo P."/>
            <person name="Antoine C.H."/>
            <person name="Arensburger P."/>
            <person name="Bidwell S.L."/>
            <person name="Crawford M."/>
            <person name="Camaro F."/>
            <person name="Devon K."/>
            <person name="Engels R."/>
            <person name="Hammond M."/>
            <person name="Howarth C."/>
            <person name="Koehrsen M."/>
            <person name="Lawson D."/>
            <person name="Montgomery P."/>
            <person name="Nene V."/>
            <person name="Nusbaum C."/>
            <person name="Puiu D."/>
            <person name="Romero-Severson J."/>
            <person name="Severson D.W."/>
            <person name="Shumway M."/>
            <person name="Sisk P."/>
            <person name="Stolte C."/>
            <person name="Zeng Q."/>
            <person name="Eisenstadt E."/>
            <person name="Fraser-Liggett C."/>
            <person name="Strausberg R."/>
            <person name="Galagan J."/>
            <person name="Birren B."/>
            <person name="Collins F.H."/>
        </authorList>
    </citation>
    <scope>NUCLEOTIDE SEQUENCE [LARGE SCALE GENOMIC DNA]</scope>
    <source>
        <strain evidence="1">JHB</strain>
    </source>
</reference>
<proteinExistence type="predicted"/>
<name>B0WR43_CULQU</name>
<organism>
    <name type="scientific">Culex quinquefasciatus</name>
    <name type="common">Southern house mosquito</name>
    <name type="synonym">Culex pungens</name>
    <dbReference type="NCBI Taxonomy" id="7176"/>
    <lineage>
        <taxon>Eukaryota</taxon>
        <taxon>Metazoa</taxon>
        <taxon>Ecdysozoa</taxon>
        <taxon>Arthropoda</taxon>
        <taxon>Hexapoda</taxon>
        <taxon>Insecta</taxon>
        <taxon>Pterygota</taxon>
        <taxon>Neoptera</taxon>
        <taxon>Endopterygota</taxon>
        <taxon>Diptera</taxon>
        <taxon>Nematocera</taxon>
        <taxon>Culicoidea</taxon>
        <taxon>Culicidae</taxon>
        <taxon>Culicinae</taxon>
        <taxon>Culicini</taxon>
        <taxon>Culex</taxon>
        <taxon>Culex</taxon>
    </lineage>
</organism>
<evidence type="ECO:0000313" key="3">
    <source>
        <dbReference type="Proteomes" id="UP000002320"/>
    </source>
</evidence>
<dbReference type="KEGG" id="cqu:CpipJ_CPIJ009518"/>
<dbReference type="Proteomes" id="UP000002320">
    <property type="component" value="Unassembled WGS sequence"/>
</dbReference>